<keyword evidence="3" id="KW-1185">Reference proteome</keyword>
<comment type="caution">
    <text evidence="2">The sequence shown here is derived from an EMBL/GenBank/DDBJ whole genome shotgun (WGS) entry which is preliminary data.</text>
</comment>
<name>A0ABU2CRL6_9MICO</name>
<accession>A0ABU2CRL6</accession>
<evidence type="ECO:0000313" key="3">
    <source>
        <dbReference type="Proteomes" id="UP001183585"/>
    </source>
</evidence>
<feature type="compositionally biased region" description="Basic and acidic residues" evidence="1">
    <location>
        <begin position="401"/>
        <end position="430"/>
    </location>
</feature>
<protein>
    <submittedName>
        <fullName evidence="2">Uncharacterized protein</fullName>
    </submittedName>
</protein>
<dbReference type="RefSeq" id="WP_274996957.1">
    <property type="nucleotide sequence ID" value="NZ_JAJQQP010000014.1"/>
</dbReference>
<evidence type="ECO:0000256" key="1">
    <source>
        <dbReference type="SAM" id="MobiDB-lite"/>
    </source>
</evidence>
<gene>
    <name evidence="2" type="ORF">J2S48_003496</name>
</gene>
<dbReference type="EMBL" id="JAVDYE010000001">
    <property type="protein sequence ID" value="MDR7383981.1"/>
    <property type="molecule type" value="Genomic_DNA"/>
</dbReference>
<proteinExistence type="predicted"/>
<dbReference type="Proteomes" id="UP001183585">
    <property type="component" value="Unassembled WGS sequence"/>
</dbReference>
<organism evidence="2 3">
    <name type="scientific">Promicromonospora iranensis</name>
    <dbReference type="NCBI Taxonomy" id="1105144"/>
    <lineage>
        <taxon>Bacteria</taxon>
        <taxon>Bacillati</taxon>
        <taxon>Actinomycetota</taxon>
        <taxon>Actinomycetes</taxon>
        <taxon>Micrococcales</taxon>
        <taxon>Promicromonosporaceae</taxon>
        <taxon>Promicromonospora</taxon>
    </lineage>
</organism>
<evidence type="ECO:0000313" key="2">
    <source>
        <dbReference type="EMBL" id="MDR7383981.1"/>
    </source>
</evidence>
<reference evidence="2 3" key="1">
    <citation type="submission" date="2023-07" db="EMBL/GenBank/DDBJ databases">
        <title>Sequencing the genomes of 1000 actinobacteria strains.</title>
        <authorList>
            <person name="Klenk H.-P."/>
        </authorList>
    </citation>
    <scope>NUCLEOTIDE SEQUENCE [LARGE SCALE GENOMIC DNA]</scope>
    <source>
        <strain evidence="2 3">DSM 45554</strain>
    </source>
</reference>
<feature type="region of interest" description="Disordered" evidence="1">
    <location>
        <begin position="339"/>
        <end position="437"/>
    </location>
</feature>
<sequence>MSTITSSDALSAHVRGYAQAVRLHLAHLGQDVVDDLTDGLEADLTEAVLDEAAPPADGAGTQAFDLAARFGPADEYATELRTAAGLPPAPAGARAGRGPGRVIGEAWAGVSERWRSSWRPLTSTPGWTAFVEFARSLAPAWWILRGWVGAQVVMWPFGMSDVTLWPSSTGGQIVVIAAIVVSVQWGRGRWVPRWTWFPRANAVASVAAALLAIPMVIDVEADSRPVVADYYSGYDSGFDEGFNNALVSRGGPGNGPEVDGVWVDGVRVSNLFAYDAAGDPIRDVQLFDDRGRPVRTIGSDATWDTWSVPDVPGDWSFQPAIASDGRTRWNVYPLSAVPGEQVGVDDGNGDIHGPEEQGHPVPPTGVQPQEMPWPFLKAPTAIENGVADRDDPGATTPARPGSDHPASDPARDLVRPGERATSDSGTREPTLEATQAD</sequence>